<proteinExistence type="predicted"/>
<organism evidence="2 3">
    <name type="scientific">Zoarces viviparus</name>
    <name type="common">Viviparous eelpout</name>
    <name type="synonym">Blennius viviparus</name>
    <dbReference type="NCBI Taxonomy" id="48416"/>
    <lineage>
        <taxon>Eukaryota</taxon>
        <taxon>Metazoa</taxon>
        <taxon>Chordata</taxon>
        <taxon>Craniata</taxon>
        <taxon>Vertebrata</taxon>
        <taxon>Euteleostomi</taxon>
        <taxon>Actinopterygii</taxon>
        <taxon>Neopterygii</taxon>
        <taxon>Teleostei</taxon>
        <taxon>Neoteleostei</taxon>
        <taxon>Acanthomorphata</taxon>
        <taxon>Eupercaria</taxon>
        <taxon>Perciformes</taxon>
        <taxon>Cottioidei</taxon>
        <taxon>Zoarcales</taxon>
        <taxon>Zoarcidae</taxon>
        <taxon>Zoarcinae</taxon>
        <taxon>Zoarces</taxon>
    </lineage>
</organism>
<feature type="compositionally biased region" description="Basic residues" evidence="1">
    <location>
        <begin position="107"/>
        <end position="117"/>
    </location>
</feature>
<feature type="region of interest" description="Disordered" evidence="1">
    <location>
        <begin position="1"/>
        <end position="130"/>
    </location>
</feature>
<dbReference type="AlphaFoldDB" id="A0AAW1DXS3"/>
<feature type="compositionally biased region" description="Polar residues" evidence="1">
    <location>
        <begin position="390"/>
        <end position="402"/>
    </location>
</feature>
<feature type="compositionally biased region" description="Acidic residues" evidence="1">
    <location>
        <begin position="264"/>
        <end position="275"/>
    </location>
</feature>
<dbReference type="Gene3D" id="3.40.50.1110">
    <property type="entry name" value="SGNH hydrolase"/>
    <property type="match status" value="1"/>
</dbReference>
<evidence type="ECO:0000256" key="1">
    <source>
        <dbReference type="SAM" id="MobiDB-lite"/>
    </source>
</evidence>
<evidence type="ECO:0000313" key="2">
    <source>
        <dbReference type="EMBL" id="KAK9514512.1"/>
    </source>
</evidence>
<sequence>MPARHRDQSYNYRNSPVRRRRRRDYDDRRDQAPGPRRDAAQPVRGARAPNAGSASQRDGRSQRDPPRRNREERQGHRRPRDHSTRRPRTREGHDNTYGEERRDGGRRPARQRSRSRARRNDSGPRSDDPDFALKCRILFKVIKTLHHFLNVTENKPPLTIDRMTKHLTATIKPAVPNPHVLKAIEGNAKTWAKSTLKTLKEHYEETAQVELESLSKLRVKEWGAPFQIASNWAQRSFGKRLAKDTLESAEQVITDTLKRLTAEKEEEEEEVEDGDTSSITELETGDDESTTSDNPPESTTQGAEAPHGAELDELSTPDWSPALMMGDNVLPPPSQKVEHRPNATEETPLNLQYLSPRPRRIHERTTGRQSTTDVFSLVPRRARQPGPKATSPTTQRPDSPQAQSLASFLEEPFLDWPSPTEEQMLRYANRTNNNTDPGLNTTREVDSLHTAVQTRLDLTQEDFITPQRSTLCHPNRHLSSNRKATDWSLNIKERCIIMGDSNISRFPSYDIAGLQVDGFPGANLRHAEEILAGATSTTPVEKIVLAFGLNNRVQKSKDTAVKQLQRTLRMCRTKFPLAQVLIPQINFSPGLPRQERTRLTYLNTHIAALKDHIPLWPEESFQTGHDHLHWSPETAKGIFKHWCIHLNLN</sequence>
<keyword evidence="3" id="KW-1185">Reference proteome</keyword>
<dbReference type="EMBL" id="JBCEZU010000597">
    <property type="protein sequence ID" value="KAK9514512.1"/>
    <property type="molecule type" value="Genomic_DNA"/>
</dbReference>
<dbReference type="InterPro" id="IPR036514">
    <property type="entry name" value="SGNH_hydro_sf"/>
</dbReference>
<feature type="compositionally biased region" description="Polar residues" evidence="1">
    <location>
        <begin position="344"/>
        <end position="353"/>
    </location>
</feature>
<dbReference type="Proteomes" id="UP001488805">
    <property type="component" value="Unassembled WGS sequence"/>
</dbReference>
<feature type="compositionally biased region" description="Basic and acidic residues" evidence="1">
    <location>
        <begin position="57"/>
        <end position="74"/>
    </location>
</feature>
<protein>
    <submittedName>
        <fullName evidence="2">Uncharacterized protein</fullName>
    </submittedName>
</protein>
<accession>A0AAW1DXS3</accession>
<name>A0AAW1DXS3_ZOAVI</name>
<feature type="compositionally biased region" description="Basic and acidic residues" evidence="1">
    <location>
        <begin position="81"/>
        <end position="106"/>
    </location>
</feature>
<reference evidence="2 3" key="1">
    <citation type="journal article" date="2024" name="Genome Biol. Evol.">
        <title>Chromosome-level genome assembly of the viviparous eelpout Zoarces viviparus.</title>
        <authorList>
            <person name="Fuhrmann N."/>
            <person name="Brasseur M.V."/>
            <person name="Bakowski C.E."/>
            <person name="Podsiadlowski L."/>
            <person name="Prost S."/>
            <person name="Krehenwinkel H."/>
            <person name="Mayer C."/>
        </authorList>
    </citation>
    <scope>NUCLEOTIDE SEQUENCE [LARGE SCALE GENOMIC DNA]</scope>
    <source>
        <strain evidence="2">NO-MEL_2022_Ind0_liver</strain>
    </source>
</reference>
<comment type="caution">
    <text evidence="2">The sequence shown here is derived from an EMBL/GenBank/DDBJ whole genome shotgun (WGS) entry which is preliminary data.</text>
</comment>
<feature type="region of interest" description="Disordered" evidence="1">
    <location>
        <begin position="258"/>
        <end position="402"/>
    </location>
</feature>
<dbReference type="SUPFAM" id="SSF52266">
    <property type="entry name" value="SGNH hydrolase"/>
    <property type="match status" value="1"/>
</dbReference>
<evidence type="ECO:0000313" key="3">
    <source>
        <dbReference type="Proteomes" id="UP001488805"/>
    </source>
</evidence>
<gene>
    <name evidence="2" type="ORF">VZT92_027975</name>
</gene>
<feature type="compositionally biased region" description="Polar residues" evidence="1">
    <location>
        <begin position="291"/>
        <end position="302"/>
    </location>
</feature>
<feature type="compositionally biased region" description="Basic and acidic residues" evidence="1">
    <location>
        <begin position="23"/>
        <end position="39"/>
    </location>
</feature>
<feature type="compositionally biased region" description="Basic and acidic residues" evidence="1">
    <location>
        <begin position="118"/>
        <end position="130"/>
    </location>
</feature>